<feature type="compositionally biased region" description="Basic and acidic residues" evidence="1">
    <location>
        <begin position="17"/>
        <end position="34"/>
    </location>
</feature>
<gene>
    <name evidence="2" type="ORF">GCM10010987_46080</name>
</gene>
<dbReference type="AlphaFoldDB" id="A0AA88B9U9"/>
<evidence type="ECO:0000313" key="2">
    <source>
        <dbReference type="EMBL" id="GGI27774.1"/>
    </source>
</evidence>
<reference evidence="2" key="1">
    <citation type="journal article" date="2014" name="Int. J. Syst. Evol. Microbiol.">
        <title>Complete genome sequence of Corynebacterium casei LMG S-19264T (=DSM 44701T), isolated from a smear-ripened cheese.</title>
        <authorList>
            <consortium name="US DOE Joint Genome Institute (JGI-PGF)"/>
            <person name="Walter F."/>
            <person name="Albersmeier A."/>
            <person name="Kalinowski J."/>
            <person name="Ruckert C."/>
        </authorList>
    </citation>
    <scope>NUCLEOTIDE SEQUENCE</scope>
    <source>
        <strain evidence="2">CGMCC 1.15034</strain>
    </source>
</reference>
<feature type="region of interest" description="Disordered" evidence="1">
    <location>
        <begin position="1"/>
        <end position="59"/>
    </location>
</feature>
<dbReference type="Proteomes" id="UP000625079">
    <property type="component" value="Unassembled WGS sequence"/>
</dbReference>
<feature type="compositionally biased region" description="Polar residues" evidence="1">
    <location>
        <begin position="35"/>
        <end position="57"/>
    </location>
</feature>
<organism evidence="2 3">
    <name type="scientific">Bradyrhizobium guangdongense</name>
    <dbReference type="NCBI Taxonomy" id="1325090"/>
    <lineage>
        <taxon>Bacteria</taxon>
        <taxon>Pseudomonadati</taxon>
        <taxon>Pseudomonadota</taxon>
        <taxon>Alphaproteobacteria</taxon>
        <taxon>Hyphomicrobiales</taxon>
        <taxon>Nitrobacteraceae</taxon>
        <taxon>Bradyrhizobium</taxon>
    </lineage>
</organism>
<comment type="caution">
    <text evidence="2">The sequence shown here is derived from an EMBL/GenBank/DDBJ whole genome shotgun (WGS) entry which is preliminary data.</text>
</comment>
<dbReference type="EMBL" id="BMHC01000010">
    <property type="protein sequence ID" value="GGI27774.1"/>
    <property type="molecule type" value="Genomic_DNA"/>
</dbReference>
<name>A0AA88B9U9_9BRAD</name>
<protein>
    <recommendedName>
        <fullName evidence="4">Nodulation protein NopC</fullName>
    </recommendedName>
</protein>
<evidence type="ECO:0000313" key="3">
    <source>
        <dbReference type="Proteomes" id="UP000625079"/>
    </source>
</evidence>
<evidence type="ECO:0008006" key="4">
    <source>
        <dbReference type="Google" id="ProtNLM"/>
    </source>
</evidence>
<sequence>MRIPSSSATARVAPDFHAARGDKNGSRTPDDNDNHGQSPGTSSAGNGTSTPDSSSQEAALRQAFNAALGAAAVQMASNAMARFHEAISEEDS</sequence>
<reference evidence="2" key="2">
    <citation type="submission" date="2022-12" db="EMBL/GenBank/DDBJ databases">
        <authorList>
            <person name="Sun Q."/>
            <person name="Zhou Y."/>
        </authorList>
    </citation>
    <scope>NUCLEOTIDE SEQUENCE</scope>
    <source>
        <strain evidence="2">CGMCC 1.15034</strain>
    </source>
</reference>
<evidence type="ECO:0000256" key="1">
    <source>
        <dbReference type="SAM" id="MobiDB-lite"/>
    </source>
</evidence>
<accession>A0AA88B9U9</accession>
<proteinExistence type="predicted"/>